<evidence type="ECO:0000313" key="2">
    <source>
        <dbReference type="EMBL" id="MFC4554873.1"/>
    </source>
</evidence>
<accession>A0ABV9D9M9</accession>
<dbReference type="Proteomes" id="UP001595955">
    <property type="component" value="Unassembled WGS sequence"/>
</dbReference>
<sequence>MGKFSFVIGAGVGYLLGARAGRQQFEKIKRASKNVWQDPRVQQGVQKVEGKVSEVAREQGSAVTDKVAGMVKGKLGSDGRHSSPSTSTPSSSTTSQGIPDGPAPAPTPPQPDIDAR</sequence>
<feature type="region of interest" description="Disordered" evidence="1">
    <location>
        <begin position="55"/>
        <end position="116"/>
    </location>
</feature>
<feature type="compositionally biased region" description="Low complexity" evidence="1">
    <location>
        <begin position="82"/>
        <end position="95"/>
    </location>
</feature>
<feature type="compositionally biased region" description="Pro residues" evidence="1">
    <location>
        <begin position="101"/>
        <end position="116"/>
    </location>
</feature>
<protein>
    <submittedName>
        <fullName evidence="2">YtxH domain-containing protein</fullName>
    </submittedName>
</protein>
<keyword evidence="3" id="KW-1185">Reference proteome</keyword>
<dbReference type="RefSeq" id="WP_122822867.1">
    <property type="nucleotide sequence ID" value="NZ_CP033325.1"/>
</dbReference>
<reference evidence="3" key="1">
    <citation type="journal article" date="2019" name="Int. J. Syst. Evol. Microbiol.">
        <title>The Global Catalogue of Microorganisms (GCM) 10K type strain sequencing project: providing services to taxonomists for standard genome sequencing and annotation.</title>
        <authorList>
            <consortium name="The Broad Institute Genomics Platform"/>
            <consortium name="The Broad Institute Genome Sequencing Center for Infectious Disease"/>
            <person name="Wu L."/>
            <person name="Ma J."/>
        </authorList>
    </citation>
    <scope>NUCLEOTIDE SEQUENCE [LARGE SCALE GENOMIC DNA]</scope>
    <source>
        <strain evidence="3">JCM 3369</strain>
    </source>
</reference>
<comment type="caution">
    <text evidence="2">The sequence shown here is derived from an EMBL/GenBank/DDBJ whole genome shotgun (WGS) entry which is preliminary data.</text>
</comment>
<organism evidence="2 3">
    <name type="scientific">Georgenia faecalis</name>
    <dbReference type="NCBI Taxonomy" id="2483799"/>
    <lineage>
        <taxon>Bacteria</taxon>
        <taxon>Bacillati</taxon>
        <taxon>Actinomycetota</taxon>
        <taxon>Actinomycetes</taxon>
        <taxon>Micrococcales</taxon>
        <taxon>Bogoriellaceae</taxon>
        <taxon>Georgenia</taxon>
    </lineage>
</organism>
<evidence type="ECO:0000313" key="3">
    <source>
        <dbReference type="Proteomes" id="UP001595955"/>
    </source>
</evidence>
<name>A0ABV9D9M9_9MICO</name>
<proteinExistence type="predicted"/>
<evidence type="ECO:0000256" key="1">
    <source>
        <dbReference type="SAM" id="MobiDB-lite"/>
    </source>
</evidence>
<dbReference type="EMBL" id="JBHSGF010000003">
    <property type="protein sequence ID" value="MFC4554873.1"/>
    <property type="molecule type" value="Genomic_DNA"/>
</dbReference>
<gene>
    <name evidence="2" type="ORF">ACFO3F_06400</name>
</gene>